<name>A0A9D1DXK6_9FIRM</name>
<dbReference type="EC" id="3.2.1.40" evidence="2"/>
<keyword evidence="3" id="KW-0378">Hydrolase</keyword>
<dbReference type="InterPro" id="IPR016007">
    <property type="entry name" value="Alpha_rhamnosid"/>
</dbReference>
<dbReference type="GO" id="GO:0030596">
    <property type="term" value="F:alpha-L-rhamnosidase activity"/>
    <property type="evidence" value="ECO:0007669"/>
    <property type="project" value="UniProtKB-EC"/>
</dbReference>
<evidence type="ECO:0000256" key="3">
    <source>
        <dbReference type="ARBA" id="ARBA00022801"/>
    </source>
</evidence>
<dbReference type="Proteomes" id="UP000824241">
    <property type="component" value="Unassembled WGS sequence"/>
</dbReference>
<dbReference type="Pfam" id="PF17389">
    <property type="entry name" value="Bac_rhamnosid6H"/>
    <property type="match status" value="1"/>
</dbReference>
<feature type="non-terminal residue" evidence="6">
    <location>
        <position position="1"/>
    </location>
</feature>
<proteinExistence type="predicted"/>
<dbReference type="InterPro" id="IPR035398">
    <property type="entry name" value="Bac_rhamnosid_C"/>
</dbReference>
<comment type="caution">
    <text evidence="6">The sequence shown here is derived from an EMBL/GenBank/DDBJ whole genome shotgun (WGS) entry which is preliminary data.</text>
</comment>
<dbReference type="Gene3D" id="1.50.10.10">
    <property type="match status" value="1"/>
</dbReference>
<dbReference type="Gene3D" id="2.60.420.10">
    <property type="entry name" value="Maltose phosphorylase, domain 3"/>
    <property type="match status" value="1"/>
</dbReference>
<dbReference type="InterPro" id="IPR035396">
    <property type="entry name" value="Bac_rhamnosid6H"/>
</dbReference>
<evidence type="ECO:0000256" key="2">
    <source>
        <dbReference type="ARBA" id="ARBA00012652"/>
    </source>
</evidence>
<evidence type="ECO:0000259" key="4">
    <source>
        <dbReference type="Pfam" id="PF17389"/>
    </source>
</evidence>
<feature type="domain" description="Alpha-L-rhamnosidase six-hairpin glycosidase" evidence="4">
    <location>
        <begin position="48"/>
        <end position="134"/>
    </location>
</feature>
<dbReference type="EMBL" id="DVHA01000170">
    <property type="protein sequence ID" value="HIR60974.1"/>
    <property type="molecule type" value="Genomic_DNA"/>
</dbReference>
<dbReference type="AlphaFoldDB" id="A0A9D1DXK6"/>
<feature type="domain" description="Alpha-L-rhamnosidase C-terminal" evidence="5">
    <location>
        <begin position="136"/>
        <end position="209"/>
    </location>
</feature>
<organism evidence="6 7">
    <name type="scientific">Candidatus Faecivivens stercoravium</name>
    <dbReference type="NCBI Taxonomy" id="2840803"/>
    <lineage>
        <taxon>Bacteria</taxon>
        <taxon>Bacillati</taxon>
        <taxon>Bacillota</taxon>
        <taxon>Clostridia</taxon>
        <taxon>Eubacteriales</taxon>
        <taxon>Oscillospiraceae</taxon>
        <taxon>Oscillospiraceae incertae sedis</taxon>
        <taxon>Candidatus Faecivivens</taxon>
    </lineage>
</organism>
<evidence type="ECO:0000313" key="7">
    <source>
        <dbReference type="Proteomes" id="UP000824241"/>
    </source>
</evidence>
<dbReference type="PANTHER" id="PTHR33307:SF6">
    <property type="entry name" value="ALPHA-RHAMNOSIDASE (EUROFUNG)-RELATED"/>
    <property type="match status" value="1"/>
</dbReference>
<dbReference type="Pfam" id="PF17390">
    <property type="entry name" value="Bac_rhamnosid_C"/>
    <property type="match status" value="1"/>
</dbReference>
<sequence length="217" mass="24271">TARVVALYFGLLPPEMEGRQMEDLTNLLRLKLSFQEMRAGMKEPYPPRVSLTTGFVGTPYLCPALSSHGGLMDAYSLLLKTDYPSWLYEVKMGATTVWERWNSINPDGHISSTGMNSLNHYAYGSIVEWMYRYMCGLNQAAPGFKKVRFQPMPDPENRLDSARMEYDSAAGKYACGWEKAGTGYTYTLTVPFDCEAEVVLPSGQTRTVGAGSYTFTE</sequence>
<dbReference type="InterPro" id="IPR012341">
    <property type="entry name" value="6hp_glycosidase-like_sf"/>
</dbReference>
<protein>
    <recommendedName>
        <fullName evidence="2">alpha-L-rhamnosidase</fullName>
        <ecNumber evidence="2">3.2.1.40</ecNumber>
    </recommendedName>
</protein>
<dbReference type="InterPro" id="IPR008928">
    <property type="entry name" value="6-hairpin_glycosidase_sf"/>
</dbReference>
<dbReference type="GO" id="GO:0005975">
    <property type="term" value="P:carbohydrate metabolic process"/>
    <property type="evidence" value="ECO:0007669"/>
    <property type="project" value="InterPro"/>
</dbReference>
<evidence type="ECO:0000259" key="5">
    <source>
        <dbReference type="Pfam" id="PF17390"/>
    </source>
</evidence>
<accession>A0A9D1DXK6</accession>
<evidence type="ECO:0000256" key="1">
    <source>
        <dbReference type="ARBA" id="ARBA00001445"/>
    </source>
</evidence>
<dbReference type="PANTHER" id="PTHR33307">
    <property type="entry name" value="ALPHA-RHAMNOSIDASE (EUROFUNG)"/>
    <property type="match status" value="1"/>
</dbReference>
<dbReference type="SUPFAM" id="SSF48208">
    <property type="entry name" value="Six-hairpin glycosidases"/>
    <property type="match status" value="1"/>
</dbReference>
<comment type="catalytic activity">
    <reaction evidence="1">
        <text>Hydrolysis of terminal non-reducing alpha-L-rhamnose residues in alpha-L-rhamnosides.</text>
        <dbReference type="EC" id="3.2.1.40"/>
    </reaction>
</comment>
<reference evidence="6" key="1">
    <citation type="submission" date="2020-10" db="EMBL/GenBank/DDBJ databases">
        <authorList>
            <person name="Gilroy R."/>
        </authorList>
    </citation>
    <scope>NUCLEOTIDE SEQUENCE</scope>
    <source>
        <strain evidence="6">CHK189-12415</strain>
    </source>
</reference>
<evidence type="ECO:0000313" key="6">
    <source>
        <dbReference type="EMBL" id="HIR60974.1"/>
    </source>
</evidence>
<reference evidence="6" key="2">
    <citation type="journal article" date="2021" name="PeerJ">
        <title>Extensive microbial diversity within the chicken gut microbiome revealed by metagenomics and culture.</title>
        <authorList>
            <person name="Gilroy R."/>
            <person name="Ravi A."/>
            <person name="Getino M."/>
            <person name="Pursley I."/>
            <person name="Horton D.L."/>
            <person name="Alikhan N.F."/>
            <person name="Baker D."/>
            <person name="Gharbi K."/>
            <person name="Hall N."/>
            <person name="Watson M."/>
            <person name="Adriaenssens E.M."/>
            <person name="Foster-Nyarko E."/>
            <person name="Jarju S."/>
            <person name="Secka A."/>
            <person name="Antonio M."/>
            <person name="Oren A."/>
            <person name="Chaudhuri R.R."/>
            <person name="La Ragione R."/>
            <person name="Hildebrand F."/>
            <person name="Pallen M.J."/>
        </authorList>
    </citation>
    <scope>NUCLEOTIDE SEQUENCE</scope>
    <source>
        <strain evidence="6">CHK189-12415</strain>
    </source>
</reference>
<gene>
    <name evidence="6" type="ORF">IAB37_05295</name>
</gene>